<dbReference type="InterPro" id="IPR001509">
    <property type="entry name" value="Epimerase_deHydtase"/>
</dbReference>
<dbReference type="CDD" id="cd05262">
    <property type="entry name" value="SDR_a7"/>
    <property type="match status" value="1"/>
</dbReference>
<feature type="domain" description="NAD-dependent epimerase/dehydratase" evidence="1">
    <location>
        <begin position="3"/>
        <end position="205"/>
    </location>
</feature>
<dbReference type="PANTHER" id="PTHR48079">
    <property type="entry name" value="PROTEIN YEEZ"/>
    <property type="match status" value="1"/>
</dbReference>
<dbReference type="PANTHER" id="PTHR48079:SF6">
    <property type="entry name" value="NAD(P)-BINDING DOMAIN-CONTAINING PROTEIN-RELATED"/>
    <property type="match status" value="1"/>
</dbReference>
<dbReference type="AlphaFoldDB" id="A0A2A9FFD2"/>
<dbReference type="GO" id="GO:0004029">
    <property type="term" value="F:aldehyde dehydrogenase (NAD+) activity"/>
    <property type="evidence" value="ECO:0007669"/>
    <property type="project" value="TreeGrafter"/>
</dbReference>
<protein>
    <submittedName>
        <fullName evidence="2">Nucleoside-diphosphate-sugar epimerase</fullName>
    </submittedName>
</protein>
<dbReference type="SUPFAM" id="SSF51735">
    <property type="entry name" value="NAD(P)-binding Rossmann-fold domains"/>
    <property type="match status" value="1"/>
</dbReference>
<proteinExistence type="predicted"/>
<evidence type="ECO:0000313" key="2">
    <source>
        <dbReference type="EMBL" id="PFG50084.1"/>
    </source>
</evidence>
<sequence length="293" mass="30969">MRVFVTGASGHLGSAVVPELLRAGHKVTGLARSDASAAAVTTLGAQVHRGNLDDLDDLRQAAQKVDAVIHLAFDHSGIATGKFAEAVEADHAVVQTFGEALSGTGKAFFGIGSTGSDDPDRNAAINANPRATVARTLAEFAEHDVRTVLFGIPPVTHSSRDRHGFIPRMIQIARETGVSAYVGDNRWPAAHTLDVALLYALALDKAPAGTELGAAAEEGIPVREIAEAIGRHLDLPVKGISAERAAEHFATFPFVGMDITMPNAETRRLLGWEPTHPGLLEDLEEGHYFAAGR</sequence>
<accession>A0A2A9FFD2</accession>
<dbReference type="GO" id="GO:0005737">
    <property type="term" value="C:cytoplasm"/>
    <property type="evidence" value="ECO:0007669"/>
    <property type="project" value="TreeGrafter"/>
</dbReference>
<organism evidence="2 3">
    <name type="scientific">Amycolatopsis sulphurea</name>
    <dbReference type="NCBI Taxonomy" id="76022"/>
    <lineage>
        <taxon>Bacteria</taxon>
        <taxon>Bacillati</taxon>
        <taxon>Actinomycetota</taxon>
        <taxon>Actinomycetes</taxon>
        <taxon>Pseudonocardiales</taxon>
        <taxon>Pseudonocardiaceae</taxon>
        <taxon>Amycolatopsis</taxon>
    </lineage>
</organism>
<reference evidence="2 3" key="1">
    <citation type="submission" date="2017-10" db="EMBL/GenBank/DDBJ databases">
        <title>Sequencing the genomes of 1000 actinobacteria strains.</title>
        <authorList>
            <person name="Klenk H.-P."/>
        </authorList>
    </citation>
    <scope>NUCLEOTIDE SEQUENCE [LARGE SCALE GENOMIC DNA]</scope>
    <source>
        <strain evidence="2 3">DSM 46092</strain>
    </source>
</reference>
<name>A0A2A9FFD2_9PSEU</name>
<comment type="caution">
    <text evidence="2">The sequence shown here is derived from an EMBL/GenBank/DDBJ whole genome shotgun (WGS) entry which is preliminary data.</text>
</comment>
<gene>
    <name evidence="2" type="ORF">ATK36_5286</name>
</gene>
<dbReference type="Pfam" id="PF01370">
    <property type="entry name" value="Epimerase"/>
    <property type="match status" value="1"/>
</dbReference>
<dbReference type="Proteomes" id="UP000243542">
    <property type="component" value="Unassembled WGS sequence"/>
</dbReference>
<keyword evidence="3" id="KW-1185">Reference proteome</keyword>
<dbReference type="InterPro" id="IPR036291">
    <property type="entry name" value="NAD(P)-bd_dom_sf"/>
</dbReference>
<dbReference type="InterPro" id="IPR051783">
    <property type="entry name" value="NAD(P)-dependent_oxidoreduct"/>
</dbReference>
<dbReference type="Gene3D" id="3.40.50.720">
    <property type="entry name" value="NAD(P)-binding Rossmann-like Domain"/>
    <property type="match status" value="1"/>
</dbReference>
<dbReference type="RefSeq" id="WP_098513887.1">
    <property type="nucleotide sequence ID" value="NZ_JBIAKZ010000056.1"/>
</dbReference>
<evidence type="ECO:0000313" key="3">
    <source>
        <dbReference type="Proteomes" id="UP000243542"/>
    </source>
</evidence>
<dbReference type="EMBL" id="PDJK01000002">
    <property type="protein sequence ID" value="PFG50084.1"/>
    <property type="molecule type" value="Genomic_DNA"/>
</dbReference>
<evidence type="ECO:0000259" key="1">
    <source>
        <dbReference type="Pfam" id="PF01370"/>
    </source>
</evidence>